<evidence type="ECO:0000313" key="4">
    <source>
        <dbReference type="Proteomes" id="UP001595547"/>
    </source>
</evidence>
<dbReference type="NCBIfam" id="TIGR00654">
    <property type="entry name" value="PhzF_family"/>
    <property type="match status" value="1"/>
</dbReference>
<keyword evidence="4" id="KW-1185">Reference proteome</keyword>
<dbReference type="Proteomes" id="UP001595547">
    <property type="component" value="Unassembled WGS sequence"/>
</dbReference>
<dbReference type="PIRSF" id="PIRSF016184">
    <property type="entry name" value="PhzC_PhzF"/>
    <property type="match status" value="1"/>
</dbReference>
<name>A0ABV7IYQ8_9RHOB</name>
<comment type="caution">
    <text evidence="3">The sequence shown here is derived from an EMBL/GenBank/DDBJ whole genome shotgun (WGS) entry which is preliminary data.</text>
</comment>
<dbReference type="InterPro" id="IPR003719">
    <property type="entry name" value="Phenazine_PhzF-like"/>
</dbReference>
<evidence type="ECO:0000313" key="3">
    <source>
        <dbReference type="EMBL" id="MFC3181624.1"/>
    </source>
</evidence>
<dbReference type="EMBL" id="JBHRTO010000001">
    <property type="protein sequence ID" value="MFC3181624.1"/>
    <property type="molecule type" value="Genomic_DNA"/>
</dbReference>
<dbReference type="RefSeq" id="WP_380073213.1">
    <property type="nucleotide sequence ID" value="NZ_JBHRTO010000001.1"/>
</dbReference>
<keyword evidence="2" id="KW-0413">Isomerase</keyword>
<dbReference type="Pfam" id="PF02567">
    <property type="entry name" value="PhzC-PhzF"/>
    <property type="match status" value="1"/>
</dbReference>
<reference evidence="4" key="1">
    <citation type="journal article" date="2019" name="Int. J. Syst. Evol. Microbiol.">
        <title>The Global Catalogue of Microorganisms (GCM) 10K type strain sequencing project: providing services to taxonomists for standard genome sequencing and annotation.</title>
        <authorList>
            <consortium name="The Broad Institute Genomics Platform"/>
            <consortium name="The Broad Institute Genome Sequencing Center for Infectious Disease"/>
            <person name="Wu L."/>
            <person name="Ma J."/>
        </authorList>
    </citation>
    <scope>NUCLEOTIDE SEQUENCE [LARGE SCALE GENOMIC DNA]</scope>
    <source>
        <strain evidence="4">KCTC 52039</strain>
    </source>
</reference>
<organism evidence="3 4">
    <name type="scientific">Cypionkella sinensis</name>
    <dbReference type="NCBI Taxonomy" id="1756043"/>
    <lineage>
        <taxon>Bacteria</taxon>
        <taxon>Pseudomonadati</taxon>
        <taxon>Pseudomonadota</taxon>
        <taxon>Alphaproteobacteria</taxon>
        <taxon>Rhodobacterales</taxon>
        <taxon>Paracoccaceae</taxon>
        <taxon>Cypionkella</taxon>
    </lineage>
</organism>
<evidence type="ECO:0000256" key="1">
    <source>
        <dbReference type="ARBA" id="ARBA00008270"/>
    </source>
</evidence>
<dbReference type="PANTHER" id="PTHR13774">
    <property type="entry name" value="PHENAZINE BIOSYNTHESIS PROTEIN"/>
    <property type="match status" value="1"/>
</dbReference>
<evidence type="ECO:0000256" key="2">
    <source>
        <dbReference type="ARBA" id="ARBA00023235"/>
    </source>
</evidence>
<accession>A0ABV7IYQ8</accession>
<protein>
    <submittedName>
        <fullName evidence="3">PhzF family phenazine biosynthesis protein</fullName>
    </submittedName>
</protein>
<proteinExistence type="inferred from homology"/>
<sequence>MEDQMQIERIAAFAMGDQGGNPAGVVIGDALPARADMQRIAREVGYSETAFAARDGDGWQVRYFAPDAEVPFCGHATIALGCALGQRFGAGRYDLHLSQARISVVAELGARGWQAVLTSPPTWSKPMPQEFRDALLGHFDLAEADLDPSLAPHLAHGGATHAVFALPSRETLAAMDYAFDPVRALMLDADLTTISLIWRESADVFVSRNAFAVGGVVEDPATGAAAAALGGLLVDLGRGASSFTIRQGEDMGAPSLIHVTVTGQSGDGVRVAGAARVL</sequence>
<comment type="similarity">
    <text evidence="1">Belongs to the PhzF family.</text>
</comment>
<dbReference type="Gene3D" id="3.10.310.10">
    <property type="entry name" value="Diaminopimelate Epimerase, Chain A, domain 1"/>
    <property type="match status" value="2"/>
</dbReference>
<gene>
    <name evidence="3" type="ORF">ACFOGH_11540</name>
</gene>
<dbReference type="SUPFAM" id="SSF54506">
    <property type="entry name" value="Diaminopimelate epimerase-like"/>
    <property type="match status" value="1"/>
</dbReference>
<dbReference type="PANTHER" id="PTHR13774:SF39">
    <property type="entry name" value="BIOSYNTHESIS PROTEIN, PUTATIVE-RELATED"/>
    <property type="match status" value="1"/>
</dbReference>